<keyword evidence="2" id="KW-1185">Reference proteome</keyword>
<comment type="caution">
    <text evidence="1">The sequence shown here is derived from an EMBL/GenBank/DDBJ whole genome shotgun (WGS) entry which is preliminary data.</text>
</comment>
<dbReference type="EMBL" id="BHYM01000117">
    <property type="protein sequence ID" value="GCE44906.1"/>
    <property type="molecule type" value="Genomic_DNA"/>
</dbReference>
<protein>
    <submittedName>
        <fullName evidence="1">Uncharacterized protein</fullName>
    </submittedName>
</protein>
<evidence type="ECO:0000313" key="1">
    <source>
        <dbReference type="EMBL" id="GCE44906.1"/>
    </source>
</evidence>
<reference evidence="1 2" key="1">
    <citation type="submission" date="2018-11" db="EMBL/GenBank/DDBJ databases">
        <title>Microbial catabolism of amino acid.</title>
        <authorList>
            <person name="Hibi M."/>
            <person name="Ogawa J."/>
        </authorList>
    </citation>
    <scope>NUCLEOTIDE SEQUENCE [LARGE SCALE GENOMIC DNA]</scope>
    <source>
        <strain evidence="1 2">C31-06</strain>
    </source>
</reference>
<evidence type="ECO:0000313" key="2">
    <source>
        <dbReference type="Proteomes" id="UP000287519"/>
    </source>
</evidence>
<dbReference type="Proteomes" id="UP000287519">
    <property type="component" value="Unassembled WGS sequence"/>
</dbReference>
<accession>A0A402CME2</accession>
<organism evidence="1 2">
    <name type="scientific">Rhodococcus wratislaviensis</name>
    <name type="common">Tsukamurella wratislaviensis</name>
    <dbReference type="NCBI Taxonomy" id="44752"/>
    <lineage>
        <taxon>Bacteria</taxon>
        <taxon>Bacillati</taxon>
        <taxon>Actinomycetota</taxon>
        <taxon>Actinomycetes</taxon>
        <taxon>Mycobacteriales</taxon>
        <taxon>Nocardiaceae</taxon>
        <taxon>Rhodococcus</taxon>
    </lineage>
</organism>
<sequence>MEFVPVLACPLHVSEPPGGFPDQDMAGSVADAARKQVRRYWLVSEHRST</sequence>
<proteinExistence type="predicted"/>
<gene>
    <name evidence="1" type="ORF">Rhow_000532</name>
</gene>
<name>A0A402CME2_RHOWR</name>
<dbReference type="AlphaFoldDB" id="A0A402CME2"/>